<sequence length="70" mass="8079">MEFENSFGSRDEYGAYRDKKGFARGIDGDAIEFLKTTSRNCFKGLQWTKPTSVYPLHGKEFRGCYRQASQ</sequence>
<protein>
    <submittedName>
        <fullName evidence="1">Uncharacterized protein</fullName>
    </submittedName>
</protein>
<comment type="caution">
    <text evidence="1">The sequence shown here is derived from an EMBL/GenBank/DDBJ whole genome shotgun (WGS) entry which is preliminary data.</text>
</comment>
<dbReference type="Proteomes" id="UP000886595">
    <property type="component" value="Unassembled WGS sequence"/>
</dbReference>
<dbReference type="EMBL" id="JAAMPC010000008">
    <property type="protein sequence ID" value="KAG2298769.1"/>
    <property type="molecule type" value="Genomic_DNA"/>
</dbReference>
<evidence type="ECO:0000313" key="1">
    <source>
        <dbReference type="EMBL" id="KAG2298769.1"/>
    </source>
</evidence>
<evidence type="ECO:0000313" key="2">
    <source>
        <dbReference type="Proteomes" id="UP000886595"/>
    </source>
</evidence>
<proteinExistence type="predicted"/>
<reference evidence="1 2" key="1">
    <citation type="submission" date="2020-02" db="EMBL/GenBank/DDBJ databases">
        <authorList>
            <person name="Ma Q."/>
            <person name="Huang Y."/>
            <person name="Song X."/>
            <person name="Pei D."/>
        </authorList>
    </citation>
    <scope>NUCLEOTIDE SEQUENCE [LARGE SCALE GENOMIC DNA]</scope>
    <source>
        <strain evidence="1">Sxm20200214</strain>
        <tissue evidence="1">Leaf</tissue>
    </source>
</reference>
<organism evidence="1 2">
    <name type="scientific">Brassica carinata</name>
    <name type="common">Ethiopian mustard</name>
    <name type="synonym">Abyssinian cabbage</name>
    <dbReference type="NCBI Taxonomy" id="52824"/>
    <lineage>
        <taxon>Eukaryota</taxon>
        <taxon>Viridiplantae</taxon>
        <taxon>Streptophyta</taxon>
        <taxon>Embryophyta</taxon>
        <taxon>Tracheophyta</taxon>
        <taxon>Spermatophyta</taxon>
        <taxon>Magnoliopsida</taxon>
        <taxon>eudicotyledons</taxon>
        <taxon>Gunneridae</taxon>
        <taxon>Pentapetalae</taxon>
        <taxon>rosids</taxon>
        <taxon>malvids</taxon>
        <taxon>Brassicales</taxon>
        <taxon>Brassicaceae</taxon>
        <taxon>Brassiceae</taxon>
        <taxon>Brassica</taxon>
    </lineage>
</organism>
<keyword evidence="2" id="KW-1185">Reference proteome</keyword>
<name>A0A8X7V1J3_BRACI</name>
<dbReference type="AlphaFoldDB" id="A0A8X7V1J3"/>
<gene>
    <name evidence="1" type="ORF">Bca52824_035241</name>
</gene>
<accession>A0A8X7V1J3</accession>